<comment type="subunit">
    <text evidence="1">Homodimer.</text>
</comment>
<feature type="domain" description="Stress-response A/B barrel" evidence="2">
    <location>
        <begin position="9"/>
        <end position="103"/>
    </location>
</feature>
<dbReference type="PROSITE" id="PS51502">
    <property type="entry name" value="S_R_A_B_BARREL"/>
    <property type="match status" value="1"/>
</dbReference>
<accession>A0ABY8BIY8</accession>
<evidence type="ECO:0000313" key="4">
    <source>
        <dbReference type="Proteomes" id="UP001216510"/>
    </source>
</evidence>
<dbReference type="RefSeq" id="WP_277417589.1">
    <property type="nucleotide sequence ID" value="NZ_CP119083.1"/>
</dbReference>
<keyword evidence="4" id="KW-1185">Reference proteome</keyword>
<dbReference type="InterPro" id="IPR013097">
    <property type="entry name" value="Dabb"/>
</dbReference>
<dbReference type="Pfam" id="PF07876">
    <property type="entry name" value="Dabb"/>
    <property type="match status" value="1"/>
</dbReference>
<dbReference type="PANTHER" id="PTHR33178">
    <property type="match status" value="1"/>
</dbReference>
<sequence length="109" mass="11863">MPASPARLLRHVVLFSFRNDAPAEAVEAVVSGFHALPAAVPGIESYEWGTNVSPEGLNDGFTHCFTLSFASAEARDTYLNHAAHQRFVATLGTCLERSLVLDYWAQQAT</sequence>
<reference evidence="3 4" key="1">
    <citation type="submission" date="2023-02" db="EMBL/GenBank/DDBJ databases">
        <title>Gemone sequence of Telluria chitinolytica ACM 3522T.</title>
        <authorList>
            <person name="Frediansyah A."/>
            <person name="Miess H."/>
            <person name="Gross H."/>
        </authorList>
    </citation>
    <scope>NUCLEOTIDE SEQUENCE [LARGE SCALE GENOMIC DNA]</scope>
    <source>
        <strain evidence="3 4">ACM 3522</strain>
    </source>
</reference>
<dbReference type="EMBL" id="CP119083">
    <property type="protein sequence ID" value="WEF34918.1"/>
    <property type="molecule type" value="Genomic_DNA"/>
</dbReference>
<dbReference type="Gene3D" id="3.30.70.100">
    <property type="match status" value="1"/>
</dbReference>
<dbReference type="InterPro" id="IPR011008">
    <property type="entry name" value="Dimeric_a/b-barrel"/>
</dbReference>
<evidence type="ECO:0000256" key="1">
    <source>
        <dbReference type="ARBA" id="ARBA00011738"/>
    </source>
</evidence>
<dbReference type="InterPro" id="IPR044662">
    <property type="entry name" value="HS1/DABB1-like"/>
</dbReference>
<name>A0ABY8BIY8_9BURK</name>
<proteinExistence type="predicted"/>
<protein>
    <submittedName>
        <fullName evidence="3">Dabb family protein</fullName>
    </submittedName>
</protein>
<gene>
    <name evidence="3" type="ORF">PX653_09200</name>
</gene>
<dbReference type="PANTHER" id="PTHR33178:SF10">
    <property type="entry name" value="STRESS-RESPONSE A_B BARREL DOMAIN-CONTAINING PROTEIN"/>
    <property type="match status" value="1"/>
</dbReference>
<evidence type="ECO:0000259" key="2">
    <source>
        <dbReference type="PROSITE" id="PS51502"/>
    </source>
</evidence>
<dbReference type="Proteomes" id="UP001216510">
    <property type="component" value="Chromosome"/>
</dbReference>
<evidence type="ECO:0000313" key="3">
    <source>
        <dbReference type="EMBL" id="WEF34918.1"/>
    </source>
</evidence>
<organism evidence="3 4">
    <name type="scientific">Pseudoduganella chitinolytica</name>
    <dbReference type="NCBI Taxonomy" id="34070"/>
    <lineage>
        <taxon>Bacteria</taxon>
        <taxon>Pseudomonadati</taxon>
        <taxon>Pseudomonadota</taxon>
        <taxon>Betaproteobacteria</taxon>
        <taxon>Burkholderiales</taxon>
        <taxon>Oxalobacteraceae</taxon>
        <taxon>Telluria group</taxon>
        <taxon>Pseudoduganella</taxon>
    </lineage>
</organism>
<dbReference type="SUPFAM" id="SSF54909">
    <property type="entry name" value="Dimeric alpha+beta barrel"/>
    <property type="match status" value="1"/>
</dbReference>
<dbReference type="SMART" id="SM00886">
    <property type="entry name" value="Dabb"/>
    <property type="match status" value="1"/>
</dbReference>